<evidence type="ECO:0008006" key="5">
    <source>
        <dbReference type="Google" id="ProtNLM"/>
    </source>
</evidence>
<protein>
    <recommendedName>
        <fullName evidence="5">Benzyl alcohol O-benzoyltransferase</fullName>
    </recommendedName>
</protein>
<dbReference type="PANTHER" id="PTHR31147:SF66">
    <property type="entry name" value="OS05G0315700 PROTEIN"/>
    <property type="match status" value="1"/>
</dbReference>
<evidence type="ECO:0000256" key="1">
    <source>
        <dbReference type="ARBA" id="ARBA00009861"/>
    </source>
</evidence>
<dbReference type="EMBL" id="BTGU01000056">
    <property type="protein sequence ID" value="GMN55313.1"/>
    <property type="molecule type" value="Genomic_DNA"/>
</dbReference>
<organism evidence="3 4">
    <name type="scientific">Ficus carica</name>
    <name type="common">Common fig</name>
    <dbReference type="NCBI Taxonomy" id="3494"/>
    <lineage>
        <taxon>Eukaryota</taxon>
        <taxon>Viridiplantae</taxon>
        <taxon>Streptophyta</taxon>
        <taxon>Embryophyta</taxon>
        <taxon>Tracheophyta</taxon>
        <taxon>Spermatophyta</taxon>
        <taxon>Magnoliopsida</taxon>
        <taxon>eudicotyledons</taxon>
        <taxon>Gunneridae</taxon>
        <taxon>Pentapetalae</taxon>
        <taxon>rosids</taxon>
        <taxon>fabids</taxon>
        <taxon>Rosales</taxon>
        <taxon>Moraceae</taxon>
        <taxon>Ficeae</taxon>
        <taxon>Ficus</taxon>
    </lineage>
</organism>
<reference evidence="3" key="1">
    <citation type="submission" date="2023-07" db="EMBL/GenBank/DDBJ databases">
        <title>draft genome sequence of fig (Ficus carica).</title>
        <authorList>
            <person name="Takahashi T."/>
            <person name="Nishimura K."/>
        </authorList>
    </citation>
    <scope>NUCLEOTIDE SEQUENCE</scope>
</reference>
<sequence>MAAPALATLVFTVTRRELELVPPAMPTPRELKQLSDIDDQESLQFQIPVVHFYKRNPSVKGRDPVRVIREPLARALVFYYPFAGRLREGPAGKLSVDCTGEGVLFIEADADVTFGQFG</sequence>
<name>A0AA88DDA6_FICCA</name>
<keyword evidence="2" id="KW-0808">Transferase</keyword>
<comment type="caution">
    <text evidence="3">The sequence shown here is derived from an EMBL/GenBank/DDBJ whole genome shotgun (WGS) entry which is preliminary data.</text>
</comment>
<evidence type="ECO:0000313" key="4">
    <source>
        <dbReference type="Proteomes" id="UP001187192"/>
    </source>
</evidence>
<accession>A0AA88DDA6</accession>
<dbReference type="PANTHER" id="PTHR31147">
    <property type="entry name" value="ACYL TRANSFERASE 4"/>
    <property type="match status" value="1"/>
</dbReference>
<dbReference type="Proteomes" id="UP001187192">
    <property type="component" value="Unassembled WGS sequence"/>
</dbReference>
<comment type="similarity">
    <text evidence="1">Belongs to the plant acyltransferase family.</text>
</comment>
<gene>
    <name evidence="3" type="ORF">TIFTF001_024433</name>
</gene>
<dbReference type="Pfam" id="PF02458">
    <property type="entry name" value="Transferase"/>
    <property type="match status" value="1"/>
</dbReference>
<dbReference type="AlphaFoldDB" id="A0AA88DDA6"/>
<proteinExistence type="inferred from homology"/>
<dbReference type="GO" id="GO:0009836">
    <property type="term" value="P:fruit ripening, climacteric"/>
    <property type="evidence" value="ECO:0007669"/>
    <property type="project" value="UniProtKB-ARBA"/>
</dbReference>
<dbReference type="Gene3D" id="3.30.559.10">
    <property type="entry name" value="Chloramphenicol acetyltransferase-like domain"/>
    <property type="match status" value="1"/>
</dbReference>
<dbReference type="InterPro" id="IPR023213">
    <property type="entry name" value="CAT-like_dom_sf"/>
</dbReference>
<dbReference type="InterPro" id="IPR050898">
    <property type="entry name" value="Plant_acyltransferase"/>
</dbReference>
<evidence type="ECO:0000256" key="2">
    <source>
        <dbReference type="ARBA" id="ARBA00022679"/>
    </source>
</evidence>
<evidence type="ECO:0000313" key="3">
    <source>
        <dbReference type="EMBL" id="GMN55313.1"/>
    </source>
</evidence>
<keyword evidence="4" id="KW-1185">Reference proteome</keyword>
<dbReference type="GO" id="GO:0016740">
    <property type="term" value="F:transferase activity"/>
    <property type="evidence" value="ECO:0007669"/>
    <property type="project" value="UniProtKB-KW"/>
</dbReference>